<reference evidence="1 2" key="1">
    <citation type="submission" date="2019-06" db="EMBL/GenBank/DDBJ databases">
        <title>Sequencing the genomes of 1000 actinobacteria strains.</title>
        <authorList>
            <person name="Klenk H.-P."/>
        </authorList>
    </citation>
    <scope>NUCLEOTIDE SEQUENCE [LARGE SCALE GENOMIC DNA]</scope>
    <source>
        <strain evidence="1 2">DSM 24617</strain>
    </source>
</reference>
<dbReference type="Proteomes" id="UP000318336">
    <property type="component" value="Unassembled WGS sequence"/>
</dbReference>
<name>A0A542XD75_9MICO</name>
<protein>
    <submittedName>
        <fullName evidence="1">Putative Rossmann-fold nucleotide-binding protein</fullName>
    </submittedName>
</protein>
<sequence length="372" mass="39728">MEIEDLEQLRVVLETRTTLWGLRLQGLDLTGPEGAALLQRRCAGLVVLGGLLTVDLEHHLRVSGATIFPADPAAPVDPYRARLYTPAELYAGLLERGYATTPDATAYAWSREASLANDAFVTLLRSIHDHSMTDALNELLDGRGVVGVMGGHAVQRGTQEYADAALLGMAIAASGRVVLTGGGPGAMEAGNLGGICRTEVELEAALTDLAAVPSFRPSIDDWARSAWQVRERVAGDRLATTPADVTSVGVPTWFYGHEPPNLFASLIAKFFSNALREDLLINRCTDGIVVLPGAAGTVQEIFQAVTPLYYAPDDVRLPPLVLVGREQWTRTVPVWPALEALAAGRRMAGAVHLVDTTAEAADLLLRPAGAQR</sequence>
<keyword evidence="2" id="KW-1185">Reference proteome</keyword>
<dbReference type="SUPFAM" id="SSF102405">
    <property type="entry name" value="MCP/YpsA-like"/>
    <property type="match status" value="1"/>
</dbReference>
<dbReference type="InterPro" id="IPR052341">
    <property type="entry name" value="LOG_family_nucleotidases"/>
</dbReference>
<gene>
    <name evidence="1" type="ORF">FB554_1847</name>
</gene>
<proteinExistence type="predicted"/>
<dbReference type="PANTHER" id="PTHR43393">
    <property type="entry name" value="CYTOKININ RIBOSIDE 5'-MONOPHOSPHATE PHOSPHORIBOHYDROLASE"/>
    <property type="match status" value="1"/>
</dbReference>
<dbReference type="EMBL" id="VFOK01000001">
    <property type="protein sequence ID" value="TQL33696.1"/>
    <property type="molecule type" value="Genomic_DNA"/>
</dbReference>
<dbReference type="Gene3D" id="3.40.50.450">
    <property type="match status" value="1"/>
</dbReference>
<comment type="caution">
    <text evidence="1">The sequence shown here is derived from an EMBL/GenBank/DDBJ whole genome shotgun (WGS) entry which is preliminary data.</text>
</comment>
<evidence type="ECO:0000313" key="2">
    <source>
        <dbReference type="Proteomes" id="UP000318336"/>
    </source>
</evidence>
<organism evidence="1 2">
    <name type="scientific">Barrientosiimonas humi</name>
    <dbReference type="NCBI Taxonomy" id="999931"/>
    <lineage>
        <taxon>Bacteria</taxon>
        <taxon>Bacillati</taxon>
        <taxon>Actinomycetota</taxon>
        <taxon>Actinomycetes</taxon>
        <taxon>Micrococcales</taxon>
        <taxon>Dermacoccaceae</taxon>
        <taxon>Barrientosiimonas</taxon>
    </lineage>
</organism>
<accession>A0A542XD75</accession>
<evidence type="ECO:0000313" key="1">
    <source>
        <dbReference type="EMBL" id="TQL33696.1"/>
    </source>
</evidence>
<dbReference type="GO" id="GO:0005829">
    <property type="term" value="C:cytosol"/>
    <property type="evidence" value="ECO:0007669"/>
    <property type="project" value="TreeGrafter"/>
</dbReference>
<dbReference type="AlphaFoldDB" id="A0A542XD75"/>
<dbReference type="PANTHER" id="PTHR43393:SF3">
    <property type="entry name" value="LYSINE DECARBOXYLASE-LIKE PROTEIN"/>
    <property type="match status" value="1"/>
</dbReference>